<evidence type="ECO:0000313" key="3">
    <source>
        <dbReference type="Proteomes" id="UP000887013"/>
    </source>
</evidence>
<dbReference type="Proteomes" id="UP000887013">
    <property type="component" value="Unassembled WGS sequence"/>
</dbReference>
<evidence type="ECO:0000313" key="2">
    <source>
        <dbReference type="EMBL" id="GFU12734.1"/>
    </source>
</evidence>
<feature type="transmembrane region" description="Helical" evidence="1">
    <location>
        <begin position="200"/>
        <end position="225"/>
    </location>
</feature>
<evidence type="ECO:0008006" key="4">
    <source>
        <dbReference type="Google" id="ProtNLM"/>
    </source>
</evidence>
<protein>
    <recommendedName>
        <fullName evidence="4">Gustatory receptor</fullName>
    </recommendedName>
</protein>
<keyword evidence="1" id="KW-0812">Transmembrane</keyword>
<feature type="transmembrane region" description="Helical" evidence="1">
    <location>
        <begin position="51"/>
        <end position="75"/>
    </location>
</feature>
<evidence type="ECO:0000256" key="1">
    <source>
        <dbReference type="SAM" id="Phobius"/>
    </source>
</evidence>
<feature type="transmembrane region" description="Helical" evidence="1">
    <location>
        <begin position="166"/>
        <end position="188"/>
    </location>
</feature>
<keyword evidence="1" id="KW-0472">Membrane</keyword>
<name>A0A8X6QGD0_NEPPI</name>
<reference evidence="2" key="1">
    <citation type="submission" date="2020-08" db="EMBL/GenBank/DDBJ databases">
        <title>Multicomponent nature underlies the extraordinary mechanical properties of spider dragline silk.</title>
        <authorList>
            <person name="Kono N."/>
            <person name="Nakamura H."/>
            <person name="Mori M."/>
            <person name="Yoshida Y."/>
            <person name="Ohtoshi R."/>
            <person name="Malay A.D."/>
            <person name="Moran D.A.P."/>
            <person name="Tomita M."/>
            <person name="Numata K."/>
            <person name="Arakawa K."/>
        </authorList>
    </citation>
    <scope>NUCLEOTIDE SEQUENCE</scope>
</reference>
<gene>
    <name evidence="2" type="primary">AVEN_77099_1</name>
    <name evidence="2" type="ORF">NPIL_332121</name>
</gene>
<feature type="transmembrane region" description="Helical" evidence="1">
    <location>
        <begin position="82"/>
        <end position="104"/>
    </location>
</feature>
<sequence>MVRANVALSFVSLIMRWIISFRYHKLVKITAELNMLSKRCNLPTTKNKLKLIYVFGILTTFLHIPVFVCTLLSLLVIRMKVLLFLADFTNSIYLWILIAIFAIFNELMLLPINTFAIYYTIVCHHLKLLLVNLSKSMINAADFEQDRVYKKYLNIKKIVMHIDEQLSFLVFLSSISNACTMHFGLTIILHPEEYFAPIQMTTVCCLFASNYLAYIGLILSGSLLYEASKDLWRKMDEALISRPQMSNLQQRLLSLLERGLFLTVWKIVPITRTFIFSSIGTVFSYCILLDNLESLRNIPSLWNIINDSESKESKNESFH</sequence>
<proteinExistence type="predicted"/>
<accession>A0A8X6QGD0</accession>
<keyword evidence="3" id="KW-1185">Reference proteome</keyword>
<dbReference type="EMBL" id="BMAW01078842">
    <property type="protein sequence ID" value="GFU12734.1"/>
    <property type="molecule type" value="Genomic_DNA"/>
</dbReference>
<dbReference type="AlphaFoldDB" id="A0A8X6QGD0"/>
<keyword evidence="1" id="KW-1133">Transmembrane helix</keyword>
<feature type="transmembrane region" description="Helical" evidence="1">
    <location>
        <begin position="110"/>
        <end position="130"/>
    </location>
</feature>
<comment type="caution">
    <text evidence="2">The sequence shown here is derived from an EMBL/GenBank/DDBJ whole genome shotgun (WGS) entry which is preliminary data.</text>
</comment>
<organism evidence="2 3">
    <name type="scientific">Nephila pilipes</name>
    <name type="common">Giant wood spider</name>
    <name type="synonym">Nephila maculata</name>
    <dbReference type="NCBI Taxonomy" id="299642"/>
    <lineage>
        <taxon>Eukaryota</taxon>
        <taxon>Metazoa</taxon>
        <taxon>Ecdysozoa</taxon>
        <taxon>Arthropoda</taxon>
        <taxon>Chelicerata</taxon>
        <taxon>Arachnida</taxon>
        <taxon>Araneae</taxon>
        <taxon>Araneomorphae</taxon>
        <taxon>Entelegynae</taxon>
        <taxon>Araneoidea</taxon>
        <taxon>Nephilidae</taxon>
        <taxon>Nephila</taxon>
    </lineage>
</organism>